<reference evidence="1 2" key="1">
    <citation type="submission" date="2020-02" db="EMBL/GenBank/DDBJ databases">
        <authorList>
            <person name="Ferguson B K."/>
        </authorList>
    </citation>
    <scope>NUCLEOTIDE SEQUENCE [LARGE SCALE GENOMIC DNA]</scope>
</reference>
<evidence type="ECO:0000313" key="1">
    <source>
        <dbReference type="EMBL" id="CAB0005278.1"/>
    </source>
</evidence>
<proteinExistence type="predicted"/>
<evidence type="ECO:0000313" key="2">
    <source>
        <dbReference type="Proteomes" id="UP000479000"/>
    </source>
</evidence>
<dbReference type="Proteomes" id="UP000479000">
    <property type="component" value="Unassembled WGS sequence"/>
</dbReference>
<feature type="non-terminal residue" evidence="1">
    <location>
        <position position="67"/>
    </location>
</feature>
<protein>
    <submittedName>
        <fullName evidence="1">Uncharacterized protein</fullName>
    </submittedName>
</protein>
<keyword evidence="2" id="KW-1185">Reference proteome</keyword>
<organism evidence="1 2">
    <name type="scientific">Nesidiocoris tenuis</name>
    <dbReference type="NCBI Taxonomy" id="355587"/>
    <lineage>
        <taxon>Eukaryota</taxon>
        <taxon>Metazoa</taxon>
        <taxon>Ecdysozoa</taxon>
        <taxon>Arthropoda</taxon>
        <taxon>Hexapoda</taxon>
        <taxon>Insecta</taxon>
        <taxon>Pterygota</taxon>
        <taxon>Neoptera</taxon>
        <taxon>Paraneoptera</taxon>
        <taxon>Hemiptera</taxon>
        <taxon>Heteroptera</taxon>
        <taxon>Panheteroptera</taxon>
        <taxon>Cimicomorpha</taxon>
        <taxon>Miridae</taxon>
        <taxon>Dicyphina</taxon>
        <taxon>Nesidiocoris</taxon>
    </lineage>
</organism>
<dbReference type="EMBL" id="CADCXU010016151">
    <property type="protein sequence ID" value="CAB0005278.1"/>
    <property type="molecule type" value="Genomic_DNA"/>
</dbReference>
<sequence length="67" mass="7682">MRCCCGAEKRIRELRAARTASGRRRFISIDKTILLPAVTTVRHMNRHGRCETLVNLHYEEIIGADTN</sequence>
<name>A0A6H5GQR9_9HEMI</name>
<accession>A0A6H5GQR9</accession>
<gene>
    <name evidence="1" type="ORF">NTEN_LOCUS10755</name>
</gene>
<dbReference type="AlphaFoldDB" id="A0A6H5GQR9"/>